<dbReference type="SUPFAM" id="SSF52467">
    <property type="entry name" value="DHS-like NAD/FAD-binding domain"/>
    <property type="match status" value="1"/>
</dbReference>
<keyword evidence="3 10" id="KW-0812">Transmembrane</keyword>
<feature type="transmembrane region" description="Helical" evidence="10">
    <location>
        <begin position="238"/>
        <end position="258"/>
    </location>
</feature>
<evidence type="ECO:0000256" key="2">
    <source>
        <dbReference type="ARBA" id="ARBA00012943"/>
    </source>
</evidence>
<comment type="caution">
    <text evidence="12">The sequence shown here is derived from an EMBL/GenBank/DDBJ whole genome shotgun (WGS) entry which is preliminary data.</text>
</comment>
<organism evidence="12 13">
    <name type="scientific">Acidiluteibacter ferrifornacis</name>
    <dbReference type="NCBI Taxonomy" id="2692424"/>
    <lineage>
        <taxon>Bacteria</taxon>
        <taxon>Pseudomonadati</taxon>
        <taxon>Bacteroidota</taxon>
        <taxon>Flavobacteriia</taxon>
        <taxon>Flavobacteriales</taxon>
        <taxon>Cryomorphaceae</taxon>
        <taxon>Acidiluteibacter</taxon>
    </lineage>
</organism>
<keyword evidence="7" id="KW-0520">NAD</keyword>
<keyword evidence="6 10" id="KW-1133">Transmembrane helix</keyword>
<dbReference type="Gene3D" id="3.40.50.1220">
    <property type="entry name" value="TPP-binding domain"/>
    <property type="match status" value="1"/>
</dbReference>
<feature type="transmembrane region" description="Helical" evidence="10">
    <location>
        <begin position="34"/>
        <end position="55"/>
    </location>
</feature>
<dbReference type="GO" id="GO:0008750">
    <property type="term" value="F:proton-translocating NAD(P)+ transhydrogenase activity"/>
    <property type="evidence" value="ECO:0007669"/>
    <property type="project" value="UniProtKB-EC"/>
</dbReference>
<evidence type="ECO:0000256" key="4">
    <source>
        <dbReference type="ARBA" id="ARBA00022857"/>
    </source>
</evidence>
<feature type="transmembrane region" description="Helical" evidence="10">
    <location>
        <begin position="6"/>
        <end position="22"/>
    </location>
</feature>
<name>A0A6N9NNT2_9FLAO</name>
<evidence type="ECO:0000256" key="1">
    <source>
        <dbReference type="ARBA" id="ARBA00004141"/>
    </source>
</evidence>
<dbReference type="PANTHER" id="PTHR44758">
    <property type="entry name" value="NAD(P) TRANSHYDROGENASE SUBUNIT BETA"/>
    <property type="match status" value="1"/>
</dbReference>
<evidence type="ECO:0000256" key="7">
    <source>
        <dbReference type="ARBA" id="ARBA00023027"/>
    </source>
</evidence>
<keyword evidence="8 10" id="KW-0472">Membrane</keyword>
<feature type="transmembrane region" description="Helical" evidence="10">
    <location>
        <begin position="124"/>
        <end position="147"/>
    </location>
</feature>
<dbReference type="Proteomes" id="UP000470771">
    <property type="component" value="Unassembled WGS sequence"/>
</dbReference>
<dbReference type="EC" id="7.1.1.1" evidence="2"/>
<comment type="catalytic activity">
    <reaction evidence="9">
        <text>NAD(+) + NADPH + H(+)(in) = NADH + NADP(+) + H(+)(out)</text>
        <dbReference type="Rhea" id="RHEA:47992"/>
        <dbReference type="ChEBI" id="CHEBI:15378"/>
        <dbReference type="ChEBI" id="CHEBI:57540"/>
        <dbReference type="ChEBI" id="CHEBI:57783"/>
        <dbReference type="ChEBI" id="CHEBI:57945"/>
        <dbReference type="ChEBI" id="CHEBI:58349"/>
        <dbReference type="EC" id="7.1.1.1"/>
    </reaction>
</comment>
<reference evidence="12 13" key="1">
    <citation type="submission" date="2019-12" db="EMBL/GenBank/DDBJ databases">
        <authorList>
            <person name="Zhao J."/>
        </authorList>
    </citation>
    <scope>NUCLEOTIDE SEQUENCE [LARGE SCALE GENOMIC DNA]</scope>
    <source>
        <strain evidence="12 13">S-15</strain>
    </source>
</reference>
<evidence type="ECO:0000256" key="5">
    <source>
        <dbReference type="ARBA" id="ARBA00022967"/>
    </source>
</evidence>
<proteinExistence type="predicted"/>
<keyword evidence="13" id="KW-1185">Reference proteome</keyword>
<keyword evidence="5" id="KW-1278">Translocase</keyword>
<sequence length="463" mass="49246">MVGIINLVYLLSAIGFIGGIKLMAAPSSARNGNLLSAVAMILAIAATAILMVVQHHQLNNVYLLVALLLVGTIIGKGLSQSYEMTRMPELISLFNALGGLCALIIGINESFISDMAIEQSTIKIVLLLGVFLGGASFSGSIIAFYKLAGKMKTSFRSKALTFGCWFLVISLSIWHFFQPNVALSFQTLSLIIGAISLVYGVLFALPVGGADMPVLISVLNAVTGIATAISGMLFESTIMLLGGILVGSTGVLLTIQMCKAMNRSLKKVLLGQTAVVTKKGNTGEALQEIQTISTAETASILAFSKNVAIIPGFGMAVSQAQKECFELQKRLQGLGAQVKYIIHPVAGRMPGHMNVLLAEANIDYSDIVEMDEVNHNMGQFDAAIIIGANDVVNPAAETDSESVVYGMPIIKAYQAKQVIVMKRGMSAGYSGASNPLFERANCKLLFGDAKYSLHQIIEEVKMI</sequence>
<dbReference type="RefSeq" id="WP_160633884.1">
    <property type="nucleotide sequence ID" value="NZ_WWNE01000012.1"/>
</dbReference>
<evidence type="ECO:0000259" key="11">
    <source>
        <dbReference type="Pfam" id="PF02233"/>
    </source>
</evidence>
<dbReference type="InterPro" id="IPR029035">
    <property type="entry name" value="DHS-like_NAD/FAD-binding_dom"/>
</dbReference>
<evidence type="ECO:0000313" key="13">
    <source>
        <dbReference type="Proteomes" id="UP000470771"/>
    </source>
</evidence>
<dbReference type="PANTHER" id="PTHR44758:SF1">
    <property type="entry name" value="NAD(P) TRANSHYDROGENASE SUBUNIT BETA"/>
    <property type="match status" value="1"/>
</dbReference>
<evidence type="ECO:0000256" key="6">
    <source>
        <dbReference type="ARBA" id="ARBA00022989"/>
    </source>
</evidence>
<evidence type="ECO:0000256" key="8">
    <source>
        <dbReference type="ARBA" id="ARBA00023136"/>
    </source>
</evidence>
<dbReference type="EMBL" id="WWNE01000012">
    <property type="protein sequence ID" value="NBG66930.1"/>
    <property type="molecule type" value="Genomic_DNA"/>
</dbReference>
<accession>A0A6N9NNT2</accession>
<dbReference type="AlphaFoldDB" id="A0A6N9NNT2"/>
<evidence type="ECO:0000256" key="9">
    <source>
        <dbReference type="ARBA" id="ARBA00048202"/>
    </source>
</evidence>
<evidence type="ECO:0000256" key="10">
    <source>
        <dbReference type="SAM" id="Phobius"/>
    </source>
</evidence>
<evidence type="ECO:0000313" key="12">
    <source>
        <dbReference type="EMBL" id="NBG66930.1"/>
    </source>
</evidence>
<keyword evidence="4" id="KW-0521">NADP</keyword>
<gene>
    <name evidence="12" type="ORF">GQN54_12450</name>
</gene>
<feature type="transmembrane region" description="Helical" evidence="10">
    <location>
        <begin position="159"/>
        <end position="177"/>
    </location>
</feature>
<evidence type="ECO:0000256" key="3">
    <source>
        <dbReference type="ARBA" id="ARBA00022692"/>
    </source>
</evidence>
<feature type="transmembrane region" description="Helical" evidence="10">
    <location>
        <begin position="183"/>
        <end position="205"/>
    </location>
</feature>
<feature type="transmembrane region" description="Helical" evidence="10">
    <location>
        <begin position="61"/>
        <end position="78"/>
    </location>
</feature>
<dbReference type="GO" id="GO:0016020">
    <property type="term" value="C:membrane"/>
    <property type="evidence" value="ECO:0007669"/>
    <property type="project" value="UniProtKB-SubCell"/>
</dbReference>
<feature type="domain" description="NADP transhydrogenase beta-like" evidence="11">
    <location>
        <begin position="6"/>
        <end position="458"/>
    </location>
</feature>
<comment type="subcellular location">
    <subcellularLocation>
        <location evidence="1">Membrane</location>
        <topology evidence="1">Multi-pass membrane protein</topology>
    </subcellularLocation>
</comment>
<dbReference type="Pfam" id="PF02233">
    <property type="entry name" value="PNTB"/>
    <property type="match status" value="1"/>
</dbReference>
<feature type="transmembrane region" description="Helical" evidence="10">
    <location>
        <begin position="90"/>
        <end position="112"/>
    </location>
</feature>
<protein>
    <recommendedName>
        <fullName evidence="2">proton-translocating NAD(P)(+) transhydrogenase</fullName>
        <ecNumber evidence="2">7.1.1.1</ecNumber>
    </recommendedName>
</protein>
<dbReference type="InterPro" id="IPR034300">
    <property type="entry name" value="PNTB-like"/>
</dbReference>